<evidence type="ECO:0000313" key="3">
    <source>
        <dbReference type="EMBL" id="SDJ66918.1"/>
    </source>
</evidence>
<protein>
    <submittedName>
        <fullName evidence="3">C-5 cytosine-specific DNA methylase</fullName>
    </submittedName>
</protein>
<sequence length="296" mass="33505">MDRHILGTFSDEEDTIKEVNRLISEEGYSSDELTLVMDRHNSYDARLNSLKNVQVDQVTVEESDGNVWEKIKETFSFGSYDSEASHSILEDYGVPHDRAEHYMDALQEGEIILLANSDAPRTIELSEVNEDIVKEERNDMTDKEKRDVPLDEVNSEEESAIKDDKSQDKEPKDIETSETDEELMTNSIDPSQVEHTRKEEVQTPQSFSDEEHSGEDLKQNKEEDPDLTGEEETVEVEESVHGYGNDVAKGVVKPEPKSPLNTECKQEKDPSEKSDAPEADANYPEDSEDAGMKSEN</sequence>
<proteinExistence type="predicted"/>
<feature type="domain" description="General stress protein 17M-like" evidence="2">
    <location>
        <begin position="5"/>
        <end position="109"/>
    </location>
</feature>
<dbReference type="OrthoDB" id="2155783at2"/>
<name>A0A1G8VLG4_9LACT</name>
<evidence type="ECO:0000259" key="2">
    <source>
        <dbReference type="Pfam" id="PF11181"/>
    </source>
</evidence>
<dbReference type="InterPro" id="IPR025889">
    <property type="entry name" value="GSP17M-like_dom"/>
</dbReference>
<dbReference type="STRING" id="426701.SAMN04488098_100219"/>
<dbReference type="Proteomes" id="UP000199433">
    <property type="component" value="Unassembled WGS sequence"/>
</dbReference>
<keyword evidence="3" id="KW-0808">Transferase</keyword>
<feature type="compositionally biased region" description="Basic and acidic residues" evidence="1">
    <location>
        <begin position="209"/>
        <end position="222"/>
    </location>
</feature>
<evidence type="ECO:0000256" key="1">
    <source>
        <dbReference type="SAM" id="MobiDB-lite"/>
    </source>
</evidence>
<feature type="region of interest" description="Disordered" evidence="1">
    <location>
        <begin position="134"/>
        <end position="296"/>
    </location>
</feature>
<keyword evidence="4" id="KW-1185">Reference proteome</keyword>
<feature type="compositionally biased region" description="Acidic residues" evidence="1">
    <location>
        <begin position="223"/>
        <end position="237"/>
    </location>
</feature>
<dbReference type="EMBL" id="FNFK01000002">
    <property type="protein sequence ID" value="SDJ66918.1"/>
    <property type="molecule type" value="Genomic_DNA"/>
</dbReference>
<feature type="compositionally biased region" description="Basic and acidic residues" evidence="1">
    <location>
        <begin position="264"/>
        <end position="276"/>
    </location>
</feature>
<organism evidence="3 4">
    <name type="scientific">Alkalibacterium thalassium</name>
    <dbReference type="NCBI Taxonomy" id="426701"/>
    <lineage>
        <taxon>Bacteria</taxon>
        <taxon>Bacillati</taxon>
        <taxon>Bacillota</taxon>
        <taxon>Bacilli</taxon>
        <taxon>Lactobacillales</taxon>
        <taxon>Carnobacteriaceae</taxon>
        <taxon>Alkalibacterium</taxon>
    </lineage>
</organism>
<dbReference type="AlphaFoldDB" id="A0A1G8VLG4"/>
<dbReference type="GO" id="GO:0032259">
    <property type="term" value="P:methylation"/>
    <property type="evidence" value="ECO:0007669"/>
    <property type="project" value="UniProtKB-KW"/>
</dbReference>
<feature type="compositionally biased region" description="Basic and acidic residues" evidence="1">
    <location>
        <begin position="159"/>
        <end position="175"/>
    </location>
</feature>
<feature type="compositionally biased region" description="Basic and acidic residues" evidence="1">
    <location>
        <begin position="192"/>
        <end position="201"/>
    </location>
</feature>
<gene>
    <name evidence="3" type="ORF">SAMN04488098_100219</name>
</gene>
<dbReference type="GO" id="GO:0008168">
    <property type="term" value="F:methyltransferase activity"/>
    <property type="evidence" value="ECO:0007669"/>
    <property type="project" value="UniProtKB-KW"/>
</dbReference>
<keyword evidence="3" id="KW-0489">Methyltransferase</keyword>
<dbReference type="Pfam" id="PF11181">
    <property type="entry name" value="YflT"/>
    <property type="match status" value="1"/>
</dbReference>
<accession>A0A1G8VLG4</accession>
<feature type="compositionally biased region" description="Basic and acidic residues" evidence="1">
    <location>
        <begin position="134"/>
        <end position="149"/>
    </location>
</feature>
<reference evidence="4" key="1">
    <citation type="submission" date="2016-10" db="EMBL/GenBank/DDBJ databases">
        <authorList>
            <person name="Varghese N."/>
            <person name="Submissions S."/>
        </authorList>
    </citation>
    <scope>NUCLEOTIDE SEQUENCE [LARGE SCALE GENOMIC DNA]</scope>
    <source>
        <strain evidence="4">DSM 19181</strain>
    </source>
</reference>
<evidence type="ECO:0000313" key="4">
    <source>
        <dbReference type="Proteomes" id="UP000199433"/>
    </source>
</evidence>
<dbReference type="RefSeq" id="WP_091264277.1">
    <property type="nucleotide sequence ID" value="NZ_FNFK01000002.1"/>
</dbReference>